<feature type="region of interest" description="Disordered" evidence="7">
    <location>
        <begin position="1"/>
        <end position="42"/>
    </location>
</feature>
<dbReference type="GO" id="GO:0003677">
    <property type="term" value="F:DNA binding"/>
    <property type="evidence" value="ECO:0007669"/>
    <property type="project" value="UniProtKB-KW"/>
</dbReference>
<name>A0A446BID6_9PEZI</name>
<evidence type="ECO:0000256" key="7">
    <source>
        <dbReference type="SAM" id="MobiDB-lite"/>
    </source>
</evidence>
<keyword evidence="5" id="KW-0804">Transcription</keyword>
<accession>A0A446BID6</accession>
<evidence type="ECO:0000256" key="6">
    <source>
        <dbReference type="ARBA" id="ARBA00023242"/>
    </source>
</evidence>
<dbReference type="InterPro" id="IPR045125">
    <property type="entry name" value="Sub1/Tcp4-like"/>
</dbReference>
<comment type="subcellular location">
    <subcellularLocation>
        <location evidence="1">Nucleus</location>
    </subcellularLocation>
</comment>
<dbReference type="SUPFAM" id="SSF54447">
    <property type="entry name" value="ssDNA-binding transcriptional regulator domain"/>
    <property type="match status" value="1"/>
</dbReference>
<dbReference type="PANTHER" id="PTHR13215">
    <property type="entry name" value="RNA POLYMERASE II TRANSCRIPTIONAL COACTIVATOR"/>
    <property type="match status" value="1"/>
</dbReference>
<evidence type="ECO:0000256" key="2">
    <source>
        <dbReference type="ARBA" id="ARBA00009001"/>
    </source>
</evidence>
<evidence type="ECO:0000256" key="1">
    <source>
        <dbReference type="ARBA" id="ARBA00004123"/>
    </source>
</evidence>
<feature type="domain" description="Transcriptional coactivator p15 (PC4) C-terminal" evidence="8">
    <location>
        <begin position="45"/>
        <end position="96"/>
    </location>
</feature>
<feature type="compositionally biased region" description="Basic and acidic residues" evidence="7">
    <location>
        <begin position="125"/>
        <end position="135"/>
    </location>
</feature>
<dbReference type="GO" id="GO:0060261">
    <property type="term" value="P:positive regulation of transcription initiation by RNA polymerase II"/>
    <property type="evidence" value="ECO:0007669"/>
    <property type="project" value="InterPro"/>
</dbReference>
<organism evidence="9 10">
    <name type="scientific">Thermothielavioides terrestris</name>
    <dbReference type="NCBI Taxonomy" id="2587410"/>
    <lineage>
        <taxon>Eukaryota</taxon>
        <taxon>Fungi</taxon>
        <taxon>Dikarya</taxon>
        <taxon>Ascomycota</taxon>
        <taxon>Pezizomycotina</taxon>
        <taxon>Sordariomycetes</taxon>
        <taxon>Sordariomycetidae</taxon>
        <taxon>Sordariales</taxon>
        <taxon>Chaetomiaceae</taxon>
        <taxon>Thermothielavioides</taxon>
    </lineage>
</organism>
<dbReference type="InterPro" id="IPR003173">
    <property type="entry name" value="PC4_C"/>
</dbReference>
<proteinExistence type="inferred from homology"/>
<comment type="similarity">
    <text evidence="2">Belongs to the transcriptional coactivator PC4 family.</text>
</comment>
<dbReference type="Proteomes" id="UP000289323">
    <property type="component" value="Unassembled WGS sequence"/>
</dbReference>
<gene>
    <name evidence="9" type="ORF">TT172_LOCUS4662</name>
</gene>
<feature type="compositionally biased region" description="Acidic residues" evidence="7">
    <location>
        <begin position="137"/>
        <end position="147"/>
    </location>
</feature>
<dbReference type="AlphaFoldDB" id="A0A446BID6"/>
<evidence type="ECO:0000313" key="9">
    <source>
        <dbReference type="EMBL" id="SPQ22243.1"/>
    </source>
</evidence>
<evidence type="ECO:0000256" key="4">
    <source>
        <dbReference type="ARBA" id="ARBA00023125"/>
    </source>
</evidence>
<evidence type="ECO:0000256" key="5">
    <source>
        <dbReference type="ARBA" id="ARBA00023163"/>
    </source>
</evidence>
<evidence type="ECO:0000256" key="3">
    <source>
        <dbReference type="ARBA" id="ARBA00023015"/>
    </source>
</evidence>
<feature type="region of interest" description="Disordered" evidence="7">
    <location>
        <begin position="107"/>
        <end position="147"/>
    </location>
</feature>
<sequence length="147" mass="16331">MPYHKKRRVEAESDTEPQVTKKQKGETAAQKDLSKGQDADGNAYWELGKNRRVGLSQFKGVTLVNIREYYTAPDGELRPGKKGISLSLDQYKALLKVLPELNQALRSQGVPVDDPPATGAGDALVKTEKPKKANFEETSEEEEEDDE</sequence>
<evidence type="ECO:0000313" key="10">
    <source>
        <dbReference type="Proteomes" id="UP000289323"/>
    </source>
</evidence>
<dbReference type="GO" id="GO:0005634">
    <property type="term" value="C:nucleus"/>
    <property type="evidence" value="ECO:0007669"/>
    <property type="project" value="UniProtKB-SubCell"/>
</dbReference>
<dbReference type="EMBL" id="OUUZ01000008">
    <property type="protein sequence ID" value="SPQ22243.1"/>
    <property type="molecule type" value="Genomic_DNA"/>
</dbReference>
<dbReference type="Gene3D" id="2.30.31.10">
    <property type="entry name" value="Transcriptional Coactivator Pc4, Chain A"/>
    <property type="match status" value="1"/>
</dbReference>
<dbReference type="GO" id="GO:0003713">
    <property type="term" value="F:transcription coactivator activity"/>
    <property type="evidence" value="ECO:0007669"/>
    <property type="project" value="InterPro"/>
</dbReference>
<keyword evidence="3" id="KW-0805">Transcription regulation</keyword>
<keyword evidence="6" id="KW-0539">Nucleus</keyword>
<keyword evidence="4" id="KW-0238">DNA-binding</keyword>
<dbReference type="InterPro" id="IPR009044">
    <property type="entry name" value="ssDNA-bd_transcriptional_reg"/>
</dbReference>
<dbReference type="Pfam" id="PF02229">
    <property type="entry name" value="PC4"/>
    <property type="match status" value="1"/>
</dbReference>
<protein>
    <submittedName>
        <fullName evidence="9">Dc4336f8-0472-4680-85d3-20f6d896c832</fullName>
    </submittedName>
</protein>
<evidence type="ECO:0000259" key="8">
    <source>
        <dbReference type="Pfam" id="PF02229"/>
    </source>
</evidence>
<reference evidence="9 10" key="1">
    <citation type="submission" date="2018-04" db="EMBL/GenBank/DDBJ databases">
        <authorList>
            <person name="Huttner S."/>
            <person name="Dainat J."/>
        </authorList>
    </citation>
    <scope>NUCLEOTIDE SEQUENCE [LARGE SCALE GENOMIC DNA]</scope>
</reference>